<keyword evidence="8 12" id="KW-0368">Histidine biosynthesis</keyword>
<evidence type="ECO:0000256" key="11">
    <source>
        <dbReference type="ARBA" id="ARBA00036357"/>
    </source>
</evidence>
<feature type="binding site" evidence="12">
    <location>
        <begin position="165"/>
        <end position="167"/>
    </location>
    <ligand>
        <name>NADP(+)</name>
        <dbReference type="ChEBI" id="CHEBI:58349"/>
    </ligand>
</feature>
<evidence type="ECO:0000256" key="3">
    <source>
        <dbReference type="ARBA" id="ARBA00022605"/>
    </source>
</evidence>
<keyword evidence="9 12" id="KW-0486">Methionine biosynthesis</keyword>
<dbReference type="GO" id="GO:0004488">
    <property type="term" value="F:methylenetetrahydrofolate dehydrogenase (NADP+) activity"/>
    <property type="evidence" value="ECO:0007669"/>
    <property type="project" value="UniProtKB-UniRule"/>
</dbReference>
<dbReference type="NCBIfam" id="NF010783">
    <property type="entry name" value="PRK14186.1"/>
    <property type="match status" value="1"/>
</dbReference>
<evidence type="ECO:0000256" key="7">
    <source>
        <dbReference type="ARBA" id="ARBA00023002"/>
    </source>
</evidence>
<dbReference type="InterPro" id="IPR020867">
    <property type="entry name" value="THF_DH/CycHdrlase_CS"/>
</dbReference>
<dbReference type="GO" id="GO:0000105">
    <property type="term" value="P:L-histidine biosynthetic process"/>
    <property type="evidence" value="ECO:0007669"/>
    <property type="project" value="UniProtKB-KW"/>
</dbReference>
<dbReference type="SUPFAM" id="SSF53223">
    <property type="entry name" value="Aminoacid dehydrogenase-like, N-terminal domain"/>
    <property type="match status" value="1"/>
</dbReference>
<dbReference type="CDD" id="cd01080">
    <property type="entry name" value="NAD_bind_m-THF_DH_Cyclohyd"/>
    <property type="match status" value="1"/>
</dbReference>
<evidence type="ECO:0000259" key="14">
    <source>
        <dbReference type="Pfam" id="PF02882"/>
    </source>
</evidence>
<organism evidence="15 16">
    <name type="scientific">Ligilactobacillus aviarius</name>
    <dbReference type="NCBI Taxonomy" id="1606"/>
    <lineage>
        <taxon>Bacteria</taxon>
        <taxon>Bacillati</taxon>
        <taxon>Bacillota</taxon>
        <taxon>Bacilli</taxon>
        <taxon>Lactobacillales</taxon>
        <taxon>Lactobacillaceae</taxon>
        <taxon>Ligilactobacillus</taxon>
    </lineage>
</organism>
<keyword evidence="10 12" id="KW-0511">Multifunctional enzyme</keyword>
<dbReference type="Gene3D" id="3.40.50.720">
    <property type="entry name" value="NAD(P)-binding Rossmann-like Domain"/>
    <property type="match status" value="1"/>
</dbReference>
<evidence type="ECO:0000256" key="5">
    <source>
        <dbReference type="ARBA" id="ARBA00022801"/>
    </source>
</evidence>
<comment type="catalytic activity">
    <reaction evidence="11 12">
        <text>(6R)-5,10-methenyltetrahydrofolate + H2O = (6R)-10-formyltetrahydrofolate + H(+)</text>
        <dbReference type="Rhea" id="RHEA:23700"/>
        <dbReference type="ChEBI" id="CHEBI:15377"/>
        <dbReference type="ChEBI" id="CHEBI:15378"/>
        <dbReference type="ChEBI" id="CHEBI:57455"/>
        <dbReference type="ChEBI" id="CHEBI:195366"/>
        <dbReference type="EC" id="3.5.4.9"/>
    </reaction>
</comment>
<evidence type="ECO:0000256" key="6">
    <source>
        <dbReference type="ARBA" id="ARBA00022857"/>
    </source>
</evidence>
<keyword evidence="2 12" id="KW-0554">One-carbon metabolism</keyword>
<sequence>MVTTKLDGKKLSNEIKEELKERVQRLQDKGITPCLAVVLVGDDPASQVYIRNKKRAAQKVGVKTLDNVLPASTSENEIIDLIYSLNNDPQVHGILVQLPLPQGINEDRVIQAILPSKDVDGFHPQNIGKLFMNKGELAPCTPNGIMHLLAKYNIQLDGKRVVIVGRSKIVGMPMIAMMLNANATVTVTHSHTHNLKEITREADVVIVAVGKAEFLTGDYFKPNAVVIDVGMNRNEAGKLVGDVEAASTADKVAFMTPVPGGVGPMTIAMLLKQTIEIAERSI</sequence>
<proteinExistence type="inferred from homology"/>
<dbReference type="FunFam" id="3.40.50.10860:FF:000001">
    <property type="entry name" value="Bifunctional protein FolD"/>
    <property type="match status" value="1"/>
</dbReference>
<dbReference type="Proteomes" id="UP000321722">
    <property type="component" value="Unassembled WGS sequence"/>
</dbReference>
<feature type="domain" description="Tetrahydrofolate dehydrogenase/cyclohydrolase NAD(P)-binding" evidence="14">
    <location>
        <begin position="139"/>
        <end position="280"/>
    </location>
</feature>
<comment type="caution">
    <text evidence="12">Lacks conserved residue(s) required for the propagation of feature annotation.</text>
</comment>
<dbReference type="PROSITE" id="PS00766">
    <property type="entry name" value="THF_DHG_CYH_1"/>
    <property type="match status" value="1"/>
</dbReference>
<keyword evidence="6 12" id="KW-0521">NADP</keyword>
<comment type="function">
    <text evidence="12">Catalyzes the oxidation of 5,10-methylenetetrahydrofolate to 5,10-methenyltetrahydrofolate and then the hydrolysis of 5,10-methenyltetrahydrofolate to 10-formyltetrahydrofolate.</text>
</comment>
<keyword evidence="7 12" id="KW-0560">Oxidoreductase</keyword>
<dbReference type="EC" id="1.5.1.5" evidence="12"/>
<dbReference type="Gene3D" id="3.40.50.10860">
    <property type="entry name" value="Leucine Dehydrogenase, chain A, domain 1"/>
    <property type="match status" value="1"/>
</dbReference>
<evidence type="ECO:0000256" key="10">
    <source>
        <dbReference type="ARBA" id="ARBA00023268"/>
    </source>
</evidence>
<dbReference type="GO" id="GO:0035999">
    <property type="term" value="P:tetrahydrofolate interconversion"/>
    <property type="evidence" value="ECO:0007669"/>
    <property type="project" value="UniProtKB-UniRule"/>
</dbReference>
<evidence type="ECO:0000256" key="1">
    <source>
        <dbReference type="ARBA" id="ARBA00004777"/>
    </source>
</evidence>
<dbReference type="PRINTS" id="PR00085">
    <property type="entry name" value="THFDHDRGNASE"/>
</dbReference>
<keyword evidence="3 12" id="KW-0028">Amino-acid biosynthesis</keyword>
<dbReference type="InterPro" id="IPR036291">
    <property type="entry name" value="NAD(P)-bd_dom_sf"/>
</dbReference>
<dbReference type="Pfam" id="PF02882">
    <property type="entry name" value="THF_DHG_CYH_C"/>
    <property type="match status" value="1"/>
</dbReference>
<dbReference type="GO" id="GO:0004477">
    <property type="term" value="F:methenyltetrahydrofolate cyclohydrolase activity"/>
    <property type="evidence" value="ECO:0007669"/>
    <property type="project" value="UniProtKB-UniRule"/>
</dbReference>
<comment type="caution">
    <text evidence="15">The sequence shown here is derived from an EMBL/GenBank/DDBJ whole genome shotgun (WGS) entry which is preliminary data.</text>
</comment>
<dbReference type="NCBIfam" id="NF008058">
    <property type="entry name" value="PRK10792.1"/>
    <property type="match status" value="1"/>
</dbReference>
<gene>
    <name evidence="12 15" type="primary">folD</name>
    <name evidence="15" type="ORF">LAV01_14230</name>
</gene>
<dbReference type="EMBL" id="BJUI01000031">
    <property type="protein sequence ID" value="GEK42591.1"/>
    <property type="molecule type" value="Genomic_DNA"/>
</dbReference>
<dbReference type="PANTHER" id="PTHR48099">
    <property type="entry name" value="C-1-TETRAHYDROFOLATE SYNTHASE, CYTOPLASMIC-RELATED"/>
    <property type="match status" value="1"/>
</dbReference>
<comment type="subunit">
    <text evidence="12">Homodimer.</text>
</comment>
<dbReference type="FunFam" id="3.40.50.720:FF:000094">
    <property type="entry name" value="Bifunctional protein FolD"/>
    <property type="match status" value="1"/>
</dbReference>
<evidence type="ECO:0000256" key="2">
    <source>
        <dbReference type="ARBA" id="ARBA00022563"/>
    </source>
</evidence>
<comment type="pathway">
    <text evidence="1 12">One-carbon metabolism; tetrahydrofolate interconversion.</text>
</comment>
<dbReference type="GO" id="GO:0006164">
    <property type="term" value="P:purine nucleotide biosynthetic process"/>
    <property type="evidence" value="ECO:0007669"/>
    <property type="project" value="UniProtKB-KW"/>
</dbReference>
<accession>A0A510WVD2</accession>
<dbReference type="InterPro" id="IPR046346">
    <property type="entry name" value="Aminoacid_DH-like_N_sf"/>
</dbReference>
<dbReference type="InterPro" id="IPR020630">
    <property type="entry name" value="THF_DH/CycHdrlase_cat_dom"/>
</dbReference>
<evidence type="ECO:0000256" key="12">
    <source>
        <dbReference type="HAMAP-Rule" id="MF_01576"/>
    </source>
</evidence>
<protein>
    <recommendedName>
        <fullName evidence="12">Bifunctional protein FolD</fullName>
    </recommendedName>
    <domain>
        <recommendedName>
            <fullName evidence="12">Methylenetetrahydrofolate dehydrogenase</fullName>
            <ecNumber evidence="12">1.5.1.5</ecNumber>
        </recommendedName>
    </domain>
    <domain>
        <recommendedName>
            <fullName evidence="12">Methenyltetrahydrofolate cyclohydrolase</fullName>
            <ecNumber evidence="12">3.5.4.9</ecNumber>
        </recommendedName>
    </domain>
</protein>
<comment type="catalytic activity">
    <reaction evidence="12">
        <text>(6R)-5,10-methylene-5,6,7,8-tetrahydrofolate + NADP(+) = (6R)-5,10-methenyltetrahydrofolate + NADPH</text>
        <dbReference type="Rhea" id="RHEA:22812"/>
        <dbReference type="ChEBI" id="CHEBI:15636"/>
        <dbReference type="ChEBI" id="CHEBI:57455"/>
        <dbReference type="ChEBI" id="CHEBI:57783"/>
        <dbReference type="ChEBI" id="CHEBI:58349"/>
        <dbReference type="EC" id="1.5.1.5"/>
    </reaction>
</comment>
<dbReference type="AlphaFoldDB" id="A0A510WVD2"/>
<evidence type="ECO:0000256" key="4">
    <source>
        <dbReference type="ARBA" id="ARBA00022755"/>
    </source>
</evidence>
<dbReference type="GO" id="GO:0005829">
    <property type="term" value="C:cytosol"/>
    <property type="evidence" value="ECO:0007669"/>
    <property type="project" value="TreeGrafter"/>
</dbReference>
<dbReference type="PANTHER" id="PTHR48099:SF5">
    <property type="entry name" value="C-1-TETRAHYDROFOLATE SYNTHASE, CYTOPLASMIC"/>
    <property type="match status" value="1"/>
</dbReference>
<name>A0A510WVD2_9LACO</name>
<dbReference type="SUPFAM" id="SSF51735">
    <property type="entry name" value="NAD(P)-binding Rossmann-fold domains"/>
    <property type="match status" value="1"/>
</dbReference>
<dbReference type="InterPro" id="IPR000672">
    <property type="entry name" value="THF_DH/CycHdrlase"/>
</dbReference>
<feature type="domain" description="Tetrahydrofolate dehydrogenase/cyclohydrolase catalytic" evidence="13">
    <location>
        <begin position="6"/>
        <end position="120"/>
    </location>
</feature>
<dbReference type="GO" id="GO:0009086">
    <property type="term" value="P:methionine biosynthetic process"/>
    <property type="evidence" value="ECO:0007669"/>
    <property type="project" value="UniProtKB-KW"/>
</dbReference>
<dbReference type="InterPro" id="IPR020631">
    <property type="entry name" value="THF_DH/CycHdrlase_NAD-bd_dom"/>
</dbReference>
<keyword evidence="4 12" id="KW-0658">Purine biosynthesis</keyword>
<evidence type="ECO:0000313" key="16">
    <source>
        <dbReference type="Proteomes" id="UP000321722"/>
    </source>
</evidence>
<evidence type="ECO:0000256" key="8">
    <source>
        <dbReference type="ARBA" id="ARBA00023102"/>
    </source>
</evidence>
<dbReference type="UniPathway" id="UPA00193"/>
<evidence type="ECO:0000256" key="9">
    <source>
        <dbReference type="ARBA" id="ARBA00023167"/>
    </source>
</evidence>
<dbReference type="HAMAP" id="MF_01576">
    <property type="entry name" value="THF_DHG_CYH"/>
    <property type="match status" value="1"/>
</dbReference>
<dbReference type="PROSITE" id="PS00767">
    <property type="entry name" value="THF_DHG_CYH_2"/>
    <property type="match status" value="1"/>
</dbReference>
<evidence type="ECO:0000259" key="13">
    <source>
        <dbReference type="Pfam" id="PF00763"/>
    </source>
</evidence>
<reference evidence="15 16" key="1">
    <citation type="submission" date="2019-07" db="EMBL/GenBank/DDBJ databases">
        <title>Whole genome shotgun sequence of Lactobacillus aviarius subsp. aviarius NBRC 102162.</title>
        <authorList>
            <person name="Hosoyama A."/>
            <person name="Uohara A."/>
            <person name="Ohji S."/>
            <person name="Ichikawa N."/>
        </authorList>
    </citation>
    <scope>NUCLEOTIDE SEQUENCE [LARGE SCALE GENOMIC DNA]</scope>
    <source>
        <strain evidence="15 16">NBRC 102162</strain>
    </source>
</reference>
<keyword evidence="16" id="KW-1185">Reference proteome</keyword>
<evidence type="ECO:0000313" key="15">
    <source>
        <dbReference type="EMBL" id="GEK42591.1"/>
    </source>
</evidence>
<dbReference type="EC" id="3.5.4.9" evidence="12"/>
<keyword evidence="5 12" id="KW-0378">Hydrolase</keyword>
<comment type="similarity">
    <text evidence="12">Belongs to the tetrahydrofolate dehydrogenase/cyclohydrolase family.</text>
</comment>
<dbReference type="Pfam" id="PF00763">
    <property type="entry name" value="THF_DHG_CYH"/>
    <property type="match status" value="1"/>
</dbReference>